<feature type="compositionally biased region" description="Pro residues" evidence="1">
    <location>
        <begin position="22"/>
        <end position="32"/>
    </location>
</feature>
<evidence type="ECO:0000256" key="1">
    <source>
        <dbReference type="SAM" id="MobiDB-lite"/>
    </source>
</evidence>
<feature type="region of interest" description="Disordered" evidence="1">
    <location>
        <begin position="1"/>
        <end position="75"/>
    </location>
</feature>
<name>A0A427B7Z4_ENSVE</name>
<gene>
    <name evidence="2" type="ORF">B296_00004700</name>
</gene>
<dbReference type="AlphaFoldDB" id="A0A427B7Z4"/>
<comment type="caution">
    <text evidence="2">The sequence shown here is derived from an EMBL/GenBank/DDBJ whole genome shotgun (WGS) entry which is preliminary data.</text>
</comment>
<accession>A0A427B7Z4</accession>
<reference evidence="2 3" key="1">
    <citation type="journal article" date="2014" name="Agronomy (Basel)">
        <title>A Draft Genome Sequence for Ensete ventricosum, the Drought-Tolerant Tree Against Hunger.</title>
        <authorList>
            <person name="Harrison J."/>
            <person name="Moore K.A."/>
            <person name="Paszkiewicz K."/>
            <person name="Jones T."/>
            <person name="Grant M."/>
            <person name="Ambacheew D."/>
            <person name="Muzemil S."/>
            <person name="Studholme D.J."/>
        </authorList>
    </citation>
    <scope>NUCLEOTIDE SEQUENCE [LARGE SCALE GENOMIC DNA]</scope>
</reference>
<protein>
    <submittedName>
        <fullName evidence="2">Uncharacterized protein</fullName>
    </submittedName>
</protein>
<organism evidence="2 3">
    <name type="scientific">Ensete ventricosum</name>
    <name type="common">Abyssinian banana</name>
    <name type="synonym">Musa ensete</name>
    <dbReference type="NCBI Taxonomy" id="4639"/>
    <lineage>
        <taxon>Eukaryota</taxon>
        <taxon>Viridiplantae</taxon>
        <taxon>Streptophyta</taxon>
        <taxon>Embryophyta</taxon>
        <taxon>Tracheophyta</taxon>
        <taxon>Spermatophyta</taxon>
        <taxon>Magnoliopsida</taxon>
        <taxon>Liliopsida</taxon>
        <taxon>Zingiberales</taxon>
        <taxon>Musaceae</taxon>
        <taxon>Ensete</taxon>
    </lineage>
</organism>
<evidence type="ECO:0000313" key="2">
    <source>
        <dbReference type="EMBL" id="RRT84630.1"/>
    </source>
</evidence>
<dbReference type="Proteomes" id="UP000287651">
    <property type="component" value="Unassembled WGS sequence"/>
</dbReference>
<proteinExistence type="predicted"/>
<dbReference type="EMBL" id="AMZH03000262">
    <property type="protein sequence ID" value="RRT84630.1"/>
    <property type="molecule type" value="Genomic_DNA"/>
</dbReference>
<sequence>MLLRPLAPSNEPPLGSAISPTTHPPLVKPCPETPSVGIVSHRGAGGGHPLLAEAPHAIAQPPRARPSLAQPRPAN</sequence>
<evidence type="ECO:0000313" key="3">
    <source>
        <dbReference type="Proteomes" id="UP000287651"/>
    </source>
</evidence>